<dbReference type="EMBL" id="SNWQ01000002">
    <property type="protein sequence ID" value="TDO52314.1"/>
    <property type="molecule type" value="Genomic_DNA"/>
</dbReference>
<dbReference type="AlphaFoldDB" id="A0A4R6KLB0"/>
<name>A0A4R6KLB0_9ACTN</name>
<evidence type="ECO:0000313" key="2">
    <source>
        <dbReference type="EMBL" id="TDO52314.1"/>
    </source>
</evidence>
<feature type="region of interest" description="Disordered" evidence="1">
    <location>
        <begin position="50"/>
        <end position="78"/>
    </location>
</feature>
<evidence type="ECO:0000313" key="3">
    <source>
        <dbReference type="Proteomes" id="UP000295388"/>
    </source>
</evidence>
<keyword evidence="3" id="KW-1185">Reference proteome</keyword>
<sequence length="78" mass="8060">MRGLLTATACSGSDSGGETSGPVTVTVMTWESAQTNAAIDKALAGFSDPDITVERVDTPNGGYGDNGWRPGSRPTSRR</sequence>
<reference evidence="2 3" key="1">
    <citation type="submission" date="2019-03" db="EMBL/GenBank/DDBJ databases">
        <title>Genomic Encyclopedia of Type Strains, Phase III (KMG-III): the genomes of soil and plant-associated and newly described type strains.</title>
        <authorList>
            <person name="Whitman W."/>
        </authorList>
    </citation>
    <scope>NUCLEOTIDE SEQUENCE [LARGE SCALE GENOMIC DNA]</scope>
    <source>
        <strain evidence="2 3">VKM Ac-2527</strain>
    </source>
</reference>
<proteinExistence type="predicted"/>
<dbReference type="SUPFAM" id="SSF53850">
    <property type="entry name" value="Periplasmic binding protein-like II"/>
    <property type="match status" value="1"/>
</dbReference>
<gene>
    <name evidence="2" type="ORF">EV643_102151</name>
</gene>
<protein>
    <submittedName>
        <fullName evidence="2">Uncharacterized protein</fullName>
    </submittedName>
</protein>
<accession>A0A4R6KLB0</accession>
<evidence type="ECO:0000256" key="1">
    <source>
        <dbReference type="SAM" id="MobiDB-lite"/>
    </source>
</evidence>
<organism evidence="2 3">
    <name type="scientific">Kribbella caucasensis</name>
    <dbReference type="NCBI Taxonomy" id="2512215"/>
    <lineage>
        <taxon>Bacteria</taxon>
        <taxon>Bacillati</taxon>
        <taxon>Actinomycetota</taxon>
        <taxon>Actinomycetes</taxon>
        <taxon>Propionibacteriales</taxon>
        <taxon>Kribbellaceae</taxon>
        <taxon>Kribbella</taxon>
    </lineage>
</organism>
<dbReference type="Gene3D" id="3.40.190.10">
    <property type="entry name" value="Periplasmic binding protein-like II"/>
    <property type="match status" value="1"/>
</dbReference>
<dbReference type="RefSeq" id="WP_202869391.1">
    <property type="nucleotide sequence ID" value="NZ_SNWQ01000002.1"/>
</dbReference>
<feature type="region of interest" description="Disordered" evidence="1">
    <location>
        <begin position="1"/>
        <end position="22"/>
    </location>
</feature>
<comment type="caution">
    <text evidence="2">The sequence shown here is derived from an EMBL/GenBank/DDBJ whole genome shotgun (WGS) entry which is preliminary data.</text>
</comment>
<dbReference type="Proteomes" id="UP000295388">
    <property type="component" value="Unassembled WGS sequence"/>
</dbReference>